<accession>A0ABY6UKM6</accession>
<evidence type="ECO:0000313" key="2">
    <source>
        <dbReference type="EMBL" id="VUC31823.1"/>
    </source>
</evidence>
<dbReference type="Proteomes" id="UP000766486">
    <property type="component" value="Unassembled WGS sequence"/>
</dbReference>
<name>A0ABY6UKM6_BIOOC</name>
<proteinExistence type="predicted"/>
<sequence>MDDDNPQYAIDHNPYCFTSDSFDASSFVGSGQDVAGDQGNSMARKSQPRPPSPLTIRVRLPGPRSLADTPSGDVENLRCVFKLLQPAAITGCIVKYYALGYYGAAGTFRWEFDVCVPSSELNRAAKIFDDNALYQRAKPPPKVCHSLRHMYPCFQLKGVMFYFLLVPSTQYFFTPCPATIEHPKGSLPYPKMPELAQSLLVLQDRNNLAAFIDALDLDEAWGDKHIDFNRLNVEGRKFAAQHNETFLAQNLYGLSTDTDFWAVWVKLVRTKEARIWGRYGVHW</sequence>
<dbReference type="EMBL" id="CABFNS010000837">
    <property type="protein sequence ID" value="VUC31823.1"/>
    <property type="molecule type" value="Genomic_DNA"/>
</dbReference>
<evidence type="ECO:0000313" key="3">
    <source>
        <dbReference type="Proteomes" id="UP000766486"/>
    </source>
</evidence>
<reference evidence="2 3" key="1">
    <citation type="submission" date="2019-06" db="EMBL/GenBank/DDBJ databases">
        <authorList>
            <person name="Broberg M."/>
        </authorList>
    </citation>
    <scope>NUCLEOTIDE SEQUENCE [LARGE SCALE GENOMIC DNA]</scope>
</reference>
<protein>
    <submittedName>
        <fullName evidence="2">Uncharacterized protein</fullName>
    </submittedName>
</protein>
<organism evidence="2 3">
    <name type="scientific">Bionectria ochroleuca</name>
    <name type="common">Gliocladium roseum</name>
    <dbReference type="NCBI Taxonomy" id="29856"/>
    <lineage>
        <taxon>Eukaryota</taxon>
        <taxon>Fungi</taxon>
        <taxon>Dikarya</taxon>
        <taxon>Ascomycota</taxon>
        <taxon>Pezizomycotina</taxon>
        <taxon>Sordariomycetes</taxon>
        <taxon>Hypocreomycetidae</taxon>
        <taxon>Hypocreales</taxon>
        <taxon>Bionectriaceae</taxon>
        <taxon>Clonostachys</taxon>
    </lineage>
</organism>
<evidence type="ECO:0000256" key="1">
    <source>
        <dbReference type="SAM" id="MobiDB-lite"/>
    </source>
</evidence>
<feature type="region of interest" description="Disordered" evidence="1">
    <location>
        <begin position="28"/>
        <end position="71"/>
    </location>
</feature>
<keyword evidence="3" id="KW-1185">Reference proteome</keyword>
<gene>
    <name evidence="2" type="ORF">CLO192961_LOCUS315676</name>
</gene>
<comment type="caution">
    <text evidence="2">The sequence shown here is derived from an EMBL/GenBank/DDBJ whole genome shotgun (WGS) entry which is preliminary data.</text>
</comment>